<name>A0ACC0E6N1_9BASI</name>
<keyword evidence="2" id="KW-1185">Reference proteome</keyword>
<evidence type="ECO:0000313" key="1">
    <source>
        <dbReference type="EMBL" id="KAI7945006.1"/>
    </source>
</evidence>
<reference evidence="2" key="1">
    <citation type="journal article" date="2018" name="BMC Genomics">
        <title>Genomic insights into host adaptation between the wheat stripe rust pathogen (Puccinia striiformis f. sp. tritici) and the barley stripe rust pathogen (Puccinia striiformis f. sp. hordei).</title>
        <authorList>
            <person name="Xia C."/>
            <person name="Wang M."/>
            <person name="Yin C."/>
            <person name="Cornejo O.E."/>
            <person name="Hulbert S.H."/>
            <person name="Chen X."/>
        </authorList>
    </citation>
    <scope>NUCLEOTIDE SEQUENCE [LARGE SCALE GENOMIC DNA]</scope>
    <source>
        <strain evidence="2">93-210</strain>
    </source>
</reference>
<dbReference type="EMBL" id="CM045874">
    <property type="protein sequence ID" value="KAI7945006.1"/>
    <property type="molecule type" value="Genomic_DNA"/>
</dbReference>
<protein>
    <submittedName>
        <fullName evidence="1">Uncharacterized protein</fullName>
    </submittedName>
</protein>
<dbReference type="Proteomes" id="UP001060170">
    <property type="component" value="Chromosome 10"/>
</dbReference>
<proteinExistence type="predicted"/>
<reference evidence="1 2" key="3">
    <citation type="journal article" date="2022" name="Microbiol. Spectr.">
        <title>Folding features and dynamics of 3D genome architecture in plant fungal pathogens.</title>
        <authorList>
            <person name="Xia C."/>
        </authorList>
    </citation>
    <scope>NUCLEOTIDE SEQUENCE [LARGE SCALE GENOMIC DNA]</scope>
    <source>
        <strain evidence="1 2">93-210</strain>
    </source>
</reference>
<reference evidence="2" key="2">
    <citation type="journal article" date="2018" name="Mol. Plant Microbe Interact.">
        <title>Genome sequence resources for the wheat stripe rust pathogen (Puccinia striiformis f. sp. tritici) and the barley stripe rust pathogen (Puccinia striiformis f. sp. hordei).</title>
        <authorList>
            <person name="Xia C."/>
            <person name="Wang M."/>
            <person name="Yin C."/>
            <person name="Cornejo O.E."/>
            <person name="Hulbert S.H."/>
            <person name="Chen X."/>
        </authorList>
    </citation>
    <scope>NUCLEOTIDE SEQUENCE [LARGE SCALE GENOMIC DNA]</scope>
    <source>
        <strain evidence="2">93-210</strain>
    </source>
</reference>
<comment type="caution">
    <text evidence="1">The sequence shown here is derived from an EMBL/GenBank/DDBJ whole genome shotgun (WGS) entry which is preliminary data.</text>
</comment>
<sequence>MSANDTAALGKLCLVHQLPSDTGFKTAVDVSSAYPSALAGGEQSPGLRARYGGIDRSLVDDEKVALGCFHSEGDSCDSVHQLTTLPVDHQKRSRAAYTHIQYQICNLKLKTGAWKLEHLGNQAKIEEYLENMATTRPSITSELALNPHLSPKKLRKKLFPKPALPKRIWLRFRIKEDLYHRREPSQEQIQLAFQSGKWSTETHYAGRPSDLFLKIYSDVLLCLERNQLAGVVSPSLIATCGVIPLTILSVIPDIIQHYYDCIVLAQHEVLLATNYLQKSDSQRTICQALIDLSKRVEARQQKEKVIVKLIYDRGNWKQVFKNHLSIKPNSSEWKEVGLPDPKEIPNLELEVINFHRVLLGTFHAKFLIVDRKVALLNSNNIQDRPNLEMMIHLEGPIVDSFYDMFLISWSNRLNPPPPLLGKTSSAEPGAYQFAFDNEFLRNIDVVKSAQDARATLHREAETDRNALANQHQEGILNSAFTNVVRDIMEERRWSRQPHIHPDSSDSQTEEHSKVPDTLTPSVRFSNAVHRLIEEQRRSTNVLSPNQVLPKIRATFGGASHPNHQPQDCVSSPSTVPPSTDDHTTTMSTVASKVTSDSVTISPDDPSSEEGIAPSQSTLSKPPHSDSQVTYHDVHHRHNRLHSDGSTLTTGAADVGLLESSSFPPYKRQSVRSGQVKSRMRALSDALNAGTLRQAEANVSADHNIGDFQPHKIHEKHDEFPIVMVNRPPHGLPGHNDIRVPQNAAWMAGFKYAQKKVFIQTPTLNSSPVVKMSIDTAKRGVSVILYLDLGFNDKGESIPFQGGTNQAVVIKMYKTLRKFNCQQNLLVYWYTGKDQIRPINAVLKSRNCHVKFMAIDDIVGIQGNGNQDTQSWFHSQEINVMIDSAKIVKDWMDCLISNQNTQLYGQLNSDGIWRDDQGHTVDYYDHPKLNKSKKSLEGNNTNLNKVNPGKRFSTTSSRSRKTSQVHPLPPPDTSNNTSLLNNTTGPNPHATAIIANTNGNIQNQEDSVSEPPSPVLTNS</sequence>
<gene>
    <name evidence="1" type="ORF">MJO28_010701</name>
</gene>
<organism evidence="1 2">
    <name type="scientific">Puccinia striiformis f. sp. tritici</name>
    <dbReference type="NCBI Taxonomy" id="168172"/>
    <lineage>
        <taxon>Eukaryota</taxon>
        <taxon>Fungi</taxon>
        <taxon>Dikarya</taxon>
        <taxon>Basidiomycota</taxon>
        <taxon>Pucciniomycotina</taxon>
        <taxon>Pucciniomycetes</taxon>
        <taxon>Pucciniales</taxon>
        <taxon>Pucciniaceae</taxon>
        <taxon>Puccinia</taxon>
    </lineage>
</organism>
<evidence type="ECO:0000313" key="2">
    <source>
        <dbReference type="Proteomes" id="UP001060170"/>
    </source>
</evidence>
<accession>A0ACC0E6N1</accession>